<proteinExistence type="predicted"/>
<organism evidence="1">
    <name type="scientific">marine metagenome</name>
    <dbReference type="NCBI Taxonomy" id="408172"/>
    <lineage>
        <taxon>unclassified sequences</taxon>
        <taxon>metagenomes</taxon>
        <taxon>ecological metagenomes</taxon>
    </lineage>
</organism>
<dbReference type="EMBL" id="UINC01172114">
    <property type="protein sequence ID" value="SVD77016.1"/>
    <property type="molecule type" value="Genomic_DNA"/>
</dbReference>
<dbReference type="AlphaFoldDB" id="A0A382Y151"/>
<sequence length="42" mass="4895">MRISLFAKLIFFLALYCISDLSIKNNILRKVIRKANIAKKIN</sequence>
<reference evidence="1" key="1">
    <citation type="submission" date="2018-05" db="EMBL/GenBank/DDBJ databases">
        <authorList>
            <person name="Lanie J.A."/>
            <person name="Ng W.-L."/>
            <person name="Kazmierczak K.M."/>
            <person name="Andrzejewski T.M."/>
            <person name="Davidsen T.M."/>
            <person name="Wayne K.J."/>
            <person name="Tettelin H."/>
            <person name="Glass J.I."/>
            <person name="Rusch D."/>
            <person name="Podicherti R."/>
            <person name="Tsui H.-C.T."/>
            <person name="Winkler M.E."/>
        </authorList>
    </citation>
    <scope>NUCLEOTIDE SEQUENCE</scope>
</reference>
<gene>
    <name evidence="1" type="ORF">METZ01_LOCUS429870</name>
</gene>
<accession>A0A382Y151</accession>
<protein>
    <submittedName>
        <fullName evidence="1">Uncharacterized protein</fullName>
    </submittedName>
</protein>
<name>A0A382Y151_9ZZZZ</name>
<evidence type="ECO:0000313" key="1">
    <source>
        <dbReference type="EMBL" id="SVD77016.1"/>
    </source>
</evidence>